<evidence type="ECO:0000313" key="7">
    <source>
        <dbReference type="EMBL" id="SNY57631.1"/>
    </source>
</evidence>
<keyword evidence="1" id="KW-0808">Transferase</keyword>
<organism evidence="7 8">
    <name type="scientific">Arsukibacterium tuosuense</name>
    <dbReference type="NCBI Taxonomy" id="1323745"/>
    <lineage>
        <taxon>Bacteria</taxon>
        <taxon>Pseudomonadati</taxon>
        <taxon>Pseudomonadota</taxon>
        <taxon>Gammaproteobacteria</taxon>
        <taxon>Chromatiales</taxon>
        <taxon>Chromatiaceae</taxon>
        <taxon>Arsukibacterium</taxon>
    </lineage>
</organism>
<reference evidence="8" key="1">
    <citation type="submission" date="2017-09" db="EMBL/GenBank/DDBJ databases">
        <authorList>
            <person name="Varghese N."/>
            <person name="Submissions S."/>
        </authorList>
    </citation>
    <scope>NUCLEOTIDE SEQUENCE [LARGE SCALE GENOMIC DNA]</scope>
    <source>
        <strain evidence="8">CGMCC 1.12461</strain>
    </source>
</reference>
<dbReference type="EMBL" id="OBEB01000007">
    <property type="protein sequence ID" value="SNY57631.1"/>
    <property type="molecule type" value="Genomic_DNA"/>
</dbReference>
<dbReference type="Gene3D" id="3.30.565.10">
    <property type="entry name" value="Histidine kinase-like ATPase, C-terminal domain"/>
    <property type="match status" value="1"/>
</dbReference>
<protein>
    <submittedName>
        <fullName evidence="7">Signal transduction histidine kinase</fullName>
    </submittedName>
</protein>
<name>A0A285JEN9_9GAMM</name>
<dbReference type="PANTHER" id="PTHR24421:SF59">
    <property type="entry name" value="OXYGEN SENSOR HISTIDINE KINASE NREB"/>
    <property type="match status" value="1"/>
</dbReference>
<keyword evidence="4" id="KW-0175">Coiled coil</keyword>
<gene>
    <name evidence="7" type="ORF">SAMN06297280_3282</name>
</gene>
<sequence length="380" mass="41973">MKTKIDFATLAGLLTWLMVYGISLYILQKTAATYGSVALHILFLAYGGLFWLLTRKQGRYGLQSRVGHYLLSLQLLVAICLLWLTPARNFEFLSILTVIWAAMLPFVMRTGPALLLTTAVVAVWFGLVAWQGGRAVWITALLYGCFHLFAVMVQSASRDAENAKDELEQKHQQLLATRQLLQAASRQSERTRIARNLHDLVGHHLTALTIQLQVASHLTDGEAKVQVDNCHQLAKLLLSDVRDAVSTMRQYADVSLLDAVCGLTRLVPAQLQVKLQIPSDIMLNDLAQAQHLLCIVQEALSNSLKHSGASEVTIAAQVAQQQLKLVIYDNGSLTPRWQPGNGITGMQERLAECKGSLVLGNNHQAMQLTITLPYNESDNA</sequence>
<dbReference type="Gene3D" id="1.20.5.1930">
    <property type="match status" value="1"/>
</dbReference>
<keyword evidence="5" id="KW-0812">Transmembrane</keyword>
<dbReference type="Pfam" id="PF07730">
    <property type="entry name" value="HisKA_3"/>
    <property type="match status" value="1"/>
</dbReference>
<evidence type="ECO:0000256" key="2">
    <source>
        <dbReference type="ARBA" id="ARBA00022777"/>
    </source>
</evidence>
<keyword evidence="3" id="KW-0902">Two-component regulatory system</keyword>
<proteinExistence type="predicted"/>
<dbReference type="GO" id="GO:0000155">
    <property type="term" value="F:phosphorelay sensor kinase activity"/>
    <property type="evidence" value="ECO:0007669"/>
    <property type="project" value="InterPro"/>
</dbReference>
<feature type="transmembrane region" description="Helical" evidence="5">
    <location>
        <begin position="136"/>
        <end position="153"/>
    </location>
</feature>
<dbReference type="InterPro" id="IPR050482">
    <property type="entry name" value="Sensor_HK_TwoCompSys"/>
</dbReference>
<feature type="transmembrane region" description="Helical" evidence="5">
    <location>
        <begin position="66"/>
        <end position="84"/>
    </location>
</feature>
<keyword evidence="8" id="KW-1185">Reference proteome</keyword>
<feature type="domain" description="Signal transduction histidine kinase subgroup 3 dimerisation and phosphoacceptor" evidence="6">
    <location>
        <begin position="189"/>
        <end position="250"/>
    </location>
</feature>
<dbReference type="Proteomes" id="UP000219353">
    <property type="component" value="Unassembled WGS sequence"/>
</dbReference>
<evidence type="ECO:0000313" key="8">
    <source>
        <dbReference type="Proteomes" id="UP000219353"/>
    </source>
</evidence>
<dbReference type="OrthoDB" id="9797605at2"/>
<feature type="coiled-coil region" evidence="4">
    <location>
        <begin position="150"/>
        <end position="184"/>
    </location>
</feature>
<evidence type="ECO:0000256" key="3">
    <source>
        <dbReference type="ARBA" id="ARBA00023012"/>
    </source>
</evidence>
<keyword evidence="5" id="KW-1133">Transmembrane helix</keyword>
<accession>A0A285JEN9</accession>
<keyword evidence="5" id="KW-0472">Membrane</keyword>
<evidence type="ECO:0000256" key="5">
    <source>
        <dbReference type="SAM" id="Phobius"/>
    </source>
</evidence>
<feature type="transmembrane region" description="Helical" evidence="5">
    <location>
        <begin position="33"/>
        <end position="54"/>
    </location>
</feature>
<feature type="transmembrane region" description="Helical" evidence="5">
    <location>
        <begin position="7"/>
        <end position="27"/>
    </location>
</feature>
<dbReference type="CDD" id="cd16917">
    <property type="entry name" value="HATPase_UhpB-NarQ-NarX-like"/>
    <property type="match status" value="1"/>
</dbReference>
<dbReference type="InterPro" id="IPR011712">
    <property type="entry name" value="Sig_transdc_His_kin_sub3_dim/P"/>
</dbReference>
<keyword evidence="2 7" id="KW-0418">Kinase</keyword>
<dbReference type="SUPFAM" id="SSF55874">
    <property type="entry name" value="ATPase domain of HSP90 chaperone/DNA topoisomerase II/histidine kinase"/>
    <property type="match status" value="1"/>
</dbReference>
<dbReference type="RefSeq" id="WP_097112473.1">
    <property type="nucleotide sequence ID" value="NZ_OBEB01000007.1"/>
</dbReference>
<dbReference type="GO" id="GO:0016020">
    <property type="term" value="C:membrane"/>
    <property type="evidence" value="ECO:0007669"/>
    <property type="project" value="InterPro"/>
</dbReference>
<dbReference type="GO" id="GO:0046983">
    <property type="term" value="F:protein dimerization activity"/>
    <property type="evidence" value="ECO:0007669"/>
    <property type="project" value="InterPro"/>
</dbReference>
<evidence type="ECO:0000256" key="1">
    <source>
        <dbReference type="ARBA" id="ARBA00022679"/>
    </source>
</evidence>
<evidence type="ECO:0000259" key="6">
    <source>
        <dbReference type="Pfam" id="PF07730"/>
    </source>
</evidence>
<feature type="transmembrane region" description="Helical" evidence="5">
    <location>
        <begin position="113"/>
        <end position="130"/>
    </location>
</feature>
<dbReference type="PANTHER" id="PTHR24421">
    <property type="entry name" value="NITRATE/NITRITE SENSOR PROTEIN NARX-RELATED"/>
    <property type="match status" value="1"/>
</dbReference>
<dbReference type="AlphaFoldDB" id="A0A285JEN9"/>
<evidence type="ECO:0000256" key="4">
    <source>
        <dbReference type="SAM" id="Coils"/>
    </source>
</evidence>
<dbReference type="InterPro" id="IPR036890">
    <property type="entry name" value="HATPase_C_sf"/>
</dbReference>